<dbReference type="GO" id="GO:0016491">
    <property type="term" value="F:oxidoreductase activity"/>
    <property type="evidence" value="ECO:0007669"/>
    <property type="project" value="UniProtKB-ARBA"/>
</dbReference>
<dbReference type="STRING" id="379066.GAU_3810"/>
<organism evidence="2 3">
    <name type="scientific">Gemmatimonas aurantiaca (strain DSM 14586 / JCM 11422 / NBRC 100505 / T-27)</name>
    <dbReference type="NCBI Taxonomy" id="379066"/>
    <lineage>
        <taxon>Bacteria</taxon>
        <taxon>Pseudomonadati</taxon>
        <taxon>Gemmatimonadota</taxon>
        <taxon>Gemmatimonadia</taxon>
        <taxon>Gemmatimonadales</taxon>
        <taxon>Gemmatimonadaceae</taxon>
        <taxon>Gemmatimonas</taxon>
    </lineage>
</organism>
<dbReference type="eggNOG" id="COG2423">
    <property type="taxonomic scope" value="Bacteria"/>
</dbReference>
<reference evidence="3" key="1">
    <citation type="submission" date="2006-03" db="EMBL/GenBank/DDBJ databases">
        <title>Complete genome sequence of Gemmatimonas aurantiaca T-27 that represents a novel phylum Gemmatimonadetes.</title>
        <authorList>
            <person name="Takasaki K."/>
            <person name="Ichikawa N."/>
            <person name="Miura H."/>
            <person name="Matsushita S."/>
            <person name="Watanabe Y."/>
            <person name="Oguchi A."/>
            <person name="Ankai A."/>
            <person name="Yashiro I."/>
            <person name="Takahashi M."/>
            <person name="Terui Y."/>
            <person name="Fukui S."/>
            <person name="Yokoyama H."/>
            <person name="Tanikawa S."/>
            <person name="Hanada S."/>
            <person name="Kamagata Y."/>
            <person name="Fujita N."/>
        </authorList>
    </citation>
    <scope>NUCLEOTIDE SEQUENCE [LARGE SCALE GENOMIC DNA]</scope>
    <source>
        <strain evidence="3">T-27 / DSM 14586 / JCM 11422 / NBRC 100505</strain>
    </source>
</reference>
<dbReference type="FunFam" id="3.40.50.720:FF:000311">
    <property type="entry name" value="Ornithine cyclodeaminase"/>
    <property type="match status" value="1"/>
</dbReference>
<protein>
    <submittedName>
        <fullName evidence="2">Ornithine cyclodeaminase/mu-crystallin family protein</fullName>
    </submittedName>
</protein>
<dbReference type="KEGG" id="gau:GAU_3810"/>
<dbReference type="PIRSF" id="PIRSF001439">
    <property type="entry name" value="CryM"/>
    <property type="match status" value="1"/>
</dbReference>
<dbReference type="PANTHER" id="PTHR13812:SF19">
    <property type="entry name" value="KETIMINE REDUCTASE MU-CRYSTALLIN"/>
    <property type="match status" value="1"/>
</dbReference>
<dbReference type="PANTHER" id="PTHR13812">
    <property type="entry name" value="KETIMINE REDUCTASE MU-CRYSTALLIN"/>
    <property type="match status" value="1"/>
</dbReference>
<dbReference type="Gene3D" id="3.30.1780.10">
    <property type="entry name" value="ornithine cyclodeaminase, domain 1"/>
    <property type="match status" value="1"/>
</dbReference>
<dbReference type="AlphaFoldDB" id="C1AEC5"/>
<dbReference type="EMBL" id="AP009153">
    <property type="protein sequence ID" value="BAH40852.1"/>
    <property type="molecule type" value="Genomic_DNA"/>
</dbReference>
<accession>C1AEC5</accession>
<name>C1AEC5_GEMAT</name>
<dbReference type="InterPro" id="IPR036291">
    <property type="entry name" value="NAD(P)-bd_dom_sf"/>
</dbReference>
<keyword evidence="3" id="KW-1185">Reference proteome</keyword>
<dbReference type="RefSeq" id="WP_015895619.1">
    <property type="nucleotide sequence ID" value="NC_012489.1"/>
</dbReference>
<dbReference type="HOGENOM" id="CLU_042088_1_2_0"/>
<dbReference type="SUPFAM" id="SSF51735">
    <property type="entry name" value="NAD(P)-binding Rossmann-fold domains"/>
    <property type="match status" value="1"/>
</dbReference>
<dbReference type="InterPro" id="IPR003462">
    <property type="entry name" value="ODC_Mu_crystall"/>
</dbReference>
<dbReference type="GO" id="GO:0019752">
    <property type="term" value="P:carboxylic acid metabolic process"/>
    <property type="evidence" value="ECO:0007669"/>
    <property type="project" value="UniProtKB-ARBA"/>
</dbReference>
<sequence length="336" mass="36115">MSLESSADRKLLPQCTADQIHALLDWELLATALSDAFRAPPAVPTRHAHPLVAPGATGSTSDILLLMPAWNTEHIGIKLVTVLPDAPRHGGHTVDASYLLLDRLTGAPRLLLDGEALTVRRTAATSAVAARALAPAEADTLLVVGTGRLAAWMARAHVALRPSLRRVLIWGRRPDRADALAETVRSEWQRETPDIARTVQVIDSLEQGCRAAQIISCATTATEPVVQGAWLQPGTHVDLVGAFTPAMREVDDEAVRRSVLVVDDYDAALREAGDVLQPLANGTIGRDHLQADLREVLQGVHPGRQHAEQITMFKSVGHALEDLAAAALVFTRRGMS</sequence>
<gene>
    <name evidence="2" type="ordered locus">GAU_3810</name>
</gene>
<dbReference type="InterPro" id="IPR023401">
    <property type="entry name" value="ODC_N"/>
</dbReference>
<dbReference type="NCBIfam" id="NF004793">
    <property type="entry name" value="PRK06141.1"/>
    <property type="match status" value="1"/>
</dbReference>
<evidence type="ECO:0000313" key="3">
    <source>
        <dbReference type="Proteomes" id="UP000002209"/>
    </source>
</evidence>
<dbReference type="GO" id="GO:0005737">
    <property type="term" value="C:cytoplasm"/>
    <property type="evidence" value="ECO:0007669"/>
    <property type="project" value="TreeGrafter"/>
</dbReference>
<proteinExistence type="inferred from homology"/>
<dbReference type="Gene3D" id="3.40.50.720">
    <property type="entry name" value="NAD(P)-binding Rossmann-like Domain"/>
    <property type="match status" value="1"/>
</dbReference>
<comment type="similarity">
    <text evidence="1">Belongs to the ornithine cyclodeaminase/mu-crystallin family.</text>
</comment>
<dbReference type="Proteomes" id="UP000002209">
    <property type="component" value="Chromosome"/>
</dbReference>
<evidence type="ECO:0000313" key="2">
    <source>
        <dbReference type="EMBL" id="BAH40852.1"/>
    </source>
</evidence>
<evidence type="ECO:0000256" key="1">
    <source>
        <dbReference type="ARBA" id="ARBA00008903"/>
    </source>
</evidence>
<dbReference type="Pfam" id="PF02423">
    <property type="entry name" value="OCD_Mu_crystall"/>
    <property type="match status" value="1"/>
</dbReference>